<evidence type="ECO:0000313" key="1">
    <source>
        <dbReference type="EMBL" id="GAG74659.1"/>
    </source>
</evidence>
<dbReference type="AlphaFoldDB" id="X0ZYL3"/>
<dbReference type="EMBL" id="BART01018291">
    <property type="protein sequence ID" value="GAG74659.1"/>
    <property type="molecule type" value="Genomic_DNA"/>
</dbReference>
<protein>
    <recommendedName>
        <fullName evidence="2">N-acetyltransferase domain-containing protein</fullName>
    </recommendedName>
</protein>
<evidence type="ECO:0008006" key="2">
    <source>
        <dbReference type="Google" id="ProtNLM"/>
    </source>
</evidence>
<sequence>MRIIIRNMTKVDEYYVGTCTHVNENNIEREKSAPRRISWLRSMEKYGLRVKVALVDNIHAGFLYIMPIEINPWQIQGRELMVFPCLVSHSKFSKNGIGKKLVKTAEEETKRQDRKGIATIGYFWDFWFMPAEYFLKLGFKVAEKRGEEAILWKQFDQNAEPPHFREENYNFKPIRGKIVIDLFWNRFCLTSDVEAQRVREVGSEYGNDVILNEFSAVDQKFYSNMVLSEESMLMVK</sequence>
<reference evidence="1" key="1">
    <citation type="journal article" date="2014" name="Front. Microbiol.">
        <title>High frequency of phylogenetically diverse reductive dehalogenase-homologous genes in deep subseafloor sedimentary metagenomes.</title>
        <authorList>
            <person name="Kawai M."/>
            <person name="Futagami T."/>
            <person name="Toyoda A."/>
            <person name="Takaki Y."/>
            <person name="Nishi S."/>
            <person name="Hori S."/>
            <person name="Arai W."/>
            <person name="Tsubouchi T."/>
            <person name="Morono Y."/>
            <person name="Uchiyama I."/>
            <person name="Ito T."/>
            <person name="Fujiyama A."/>
            <person name="Inagaki F."/>
            <person name="Takami H."/>
        </authorList>
    </citation>
    <scope>NUCLEOTIDE SEQUENCE</scope>
    <source>
        <strain evidence="1">Expedition CK06-06</strain>
    </source>
</reference>
<dbReference type="InterPro" id="IPR016181">
    <property type="entry name" value="Acyl_CoA_acyltransferase"/>
</dbReference>
<dbReference type="Gene3D" id="3.40.630.30">
    <property type="match status" value="1"/>
</dbReference>
<accession>X0ZYL3</accession>
<dbReference type="SUPFAM" id="SSF55729">
    <property type="entry name" value="Acyl-CoA N-acyltransferases (Nat)"/>
    <property type="match status" value="1"/>
</dbReference>
<comment type="caution">
    <text evidence="1">The sequence shown here is derived from an EMBL/GenBank/DDBJ whole genome shotgun (WGS) entry which is preliminary data.</text>
</comment>
<gene>
    <name evidence="1" type="ORF">S01H4_34550</name>
</gene>
<proteinExistence type="predicted"/>
<organism evidence="1">
    <name type="scientific">marine sediment metagenome</name>
    <dbReference type="NCBI Taxonomy" id="412755"/>
    <lineage>
        <taxon>unclassified sequences</taxon>
        <taxon>metagenomes</taxon>
        <taxon>ecological metagenomes</taxon>
    </lineage>
</organism>
<name>X0ZYL3_9ZZZZ</name>